<gene>
    <name evidence="4" type="ORF">F3Y22_tig00111151pilonHSYRG00070</name>
    <name evidence="5" type="ORF">F3Y22_tig00111151pilonHSYRG00074</name>
    <name evidence="6" type="ORF">F3Y22_tig00111151pilonHSYRG00077</name>
</gene>
<dbReference type="EMBL" id="VEPZ02001248">
    <property type="protein sequence ID" value="KAE8684116.1"/>
    <property type="molecule type" value="Genomic_DNA"/>
</dbReference>
<dbReference type="InterPro" id="IPR018247">
    <property type="entry name" value="EF_Hand_1_Ca_BS"/>
</dbReference>
<proteinExistence type="predicted"/>
<dbReference type="Proteomes" id="UP000436088">
    <property type="component" value="Unassembled WGS sequence"/>
</dbReference>
<evidence type="ECO:0000313" key="7">
    <source>
        <dbReference type="Proteomes" id="UP000436088"/>
    </source>
</evidence>
<dbReference type="PROSITE" id="PS50222">
    <property type="entry name" value="EF_HAND_2"/>
    <property type="match status" value="1"/>
</dbReference>
<evidence type="ECO:0000259" key="3">
    <source>
        <dbReference type="PROSITE" id="PS50222"/>
    </source>
</evidence>
<evidence type="ECO:0000256" key="1">
    <source>
        <dbReference type="ARBA" id="ARBA00022837"/>
    </source>
</evidence>
<dbReference type="EMBL" id="VEPZ02001248">
    <property type="protein sequence ID" value="KAE8684120.1"/>
    <property type="molecule type" value="Genomic_DNA"/>
</dbReference>
<dbReference type="SUPFAM" id="SSF47473">
    <property type="entry name" value="EF-hand"/>
    <property type="match status" value="1"/>
</dbReference>
<dbReference type="EMBL" id="VEPZ02001248">
    <property type="protein sequence ID" value="KAE8684118.1"/>
    <property type="molecule type" value="Genomic_DNA"/>
</dbReference>
<comment type="caution">
    <text evidence="4">The sequence shown here is derived from an EMBL/GenBank/DDBJ whole genome shotgun (WGS) entry which is preliminary data.</text>
</comment>
<protein>
    <submittedName>
        <fullName evidence="4">Putative Calcium-binding EF-hand family protein</fullName>
    </submittedName>
</protein>
<dbReference type="PROSITE" id="PS00018">
    <property type="entry name" value="EF_HAND_1"/>
    <property type="match status" value="1"/>
</dbReference>
<dbReference type="GO" id="GO:0005509">
    <property type="term" value="F:calcium ion binding"/>
    <property type="evidence" value="ECO:0007669"/>
    <property type="project" value="InterPro"/>
</dbReference>
<evidence type="ECO:0000313" key="6">
    <source>
        <dbReference type="EMBL" id="KAE8684120.1"/>
    </source>
</evidence>
<keyword evidence="7" id="KW-1185">Reference proteome</keyword>
<evidence type="ECO:0000313" key="4">
    <source>
        <dbReference type="EMBL" id="KAE8684116.1"/>
    </source>
</evidence>
<dbReference type="AlphaFoldDB" id="A0A6A2YXI6"/>
<sequence>MSTLNVDKRCRRKRGKKKEDWSPNDPPLDQQKTMLERYDHNHDGCLSKEVLKQASSSLGLRFPAWKALGAGLHHTDANNEGLISKEELDTMVKYATEHSYNIKVYLA</sequence>
<evidence type="ECO:0000313" key="5">
    <source>
        <dbReference type="EMBL" id="KAE8684118.1"/>
    </source>
</evidence>
<evidence type="ECO:0000256" key="2">
    <source>
        <dbReference type="SAM" id="MobiDB-lite"/>
    </source>
</evidence>
<keyword evidence="1" id="KW-0106">Calcium</keyword>
<feature type="region of interest" description="Disordered" evidence="2">
    <location>
        <begin position="1"/>
        <end position="30"/>
    </location>
</feature>
<dbReference type="InterPro" id="IPR002048">
    <property type="entry name" value="EF_hand_dom"/>
</dbReference>
<feature type="domain" description="EF-hand" evidence="3">
    <location>
        <begin position="26"/>
        <end position="61"/>
    </location>
</feature>
<organism evidence="4 7">
    <name type="scientific">Hibiscus syriacus</name>
    <name type="common">Rose of Sharon</name>
    <dbReference type="NCBI Taxonomy" id="106335"/>
    <lineage>
        <taxon>Eukaryota</taxon>
        <taxon>Viridiplantae</taxon>
        <taxon>Streptophyta</taxon>
        <taxon>Embryophyta</taxon>
        <taxon>Tracheophyta</taxon>
        <taxon>Spermatophyta</taxon>
        <taxon>Magnoliopsida</taxon>
        <taxon>eudicotyledons</taxon>
        <taxon>Gunneridae</taxon>
        <taxon>Pentapetalae</taxon>
        <taxon>rosids</taxon>
        <taxon>malvids</taxon>
        <taxon>Malvales</taxon>
        <taxon>Malvaceae</taxon>
        <taxon>Malvoideae</taxon>
        <taxon>Hibiscus</taxon>
    </lineage>
</organism>
<dbReference type="Gene3D" id="1.10.238.10">
    <property type="entry name" value="EF-hand"/>
    <property type="match status" value="1"/>
</dbReference>
<reference evidence="4 7" key="1">
    <citation type="submission" date="2019-09" db="EMBL/GenBank/DDBJ databases">
        <title>Draft genome information of white flower Hibiscus syriacus.</title>
        <authorList>
            <person name="Kim Y.-M."/>
        </authorList>
    </citation>
    <scope>NUCLEOTIDE SEQUENCE [LARGE SCALE GENOMIC DNA]</scope>
    <source>
        <strain evidence="7">cv. Baekdansim</strain>
        <strain evidence="4">YM2019G1</strain>
        <tissue evidence="4">Leaf</tissue>
    </source>
</reference>
<accession>A0A6A2YXI6</accession>
<name>A0A6A2YXI6_HIBSY</name>
<dbReference type="InterPro" id="IPR011992">
    <property type="entry name" value="EF-hand-dom_pair"/>
</dbReference>